<feature type="region of interest" description="Disordered" evidence="1">
    <location>
        <begin position="74"/>
        <end position="97"/>
    </location>
</feature>
<protein>
    <submittedName>
        <fullName evidence="2">Uncharacterized protein</fullName>
    </submittedName>
</protein>
<feature type="compositionally biased region" description="Basic and acidic residues" evidence="1">
    <location>
        <begin position="82"/>
        <end position="97"/>
    </location>
</feature>
<dbReference type="AlphaFoldDB" id="A0A2P5WR29"/>
<evidence type="ECO:0000313" key="3">
    <source>
        <dbReference type="Proteomes" id="UP000239757"/>
    </source>
</evidence>
<dbReference type="OrthoDB" id="1752101at2759"/>
<dbReference type="EMBL" id="KZ666777">
    <property type="protein sequence ID" value="PPR93552.1"/>
    <property type="molecule type" value="Genomic_DNA"/>
</dbReference>
<gene>
    <name evidence="2" type="ORF">GOBAR_AA27128</name>
</gene>
<evidence type="ECO:0000256" key="1">
    <source>
        <dbReference type="SAM" id="MobiDB-lite"/>
    </source>
</evidence>
<organism evidence="2 3">
    <name type="scientific">Gossypium barbadense</name>
    <name type="common">Sea Island cotton</name>
    <name type="synonym">Hibiscus barbadensis</name>
    <dbReference type="NCBI Taxonomy" id="3634"/>
    <lineage>
        <taxon>Eukaryota</taxon>
        <taxon>Viridiplantae</taxon>
        <taxon>Streptophyta</taxon>
        <taxon>Embryophyta</taxon>
        <taxon>Tracheophyta</taxon>
        <taxon>Spermatophyta</taxon>
        <taxon>Magnoliopsida</taxon>
        <taxon>eudicotyledons</taxon>
        <taxon>Gunneridae</taxon>
        <taxon>Pentapetalae</taxon>
        <taxon>rosids</taxon>
        <taxon>malvids</taxon>
        <taxon>Malvales</taxon>
        <taxon>Malvaceae</taxon>
        <taxon>Malvoideae</taxon>
        <taxon>Gossypium</taxon>
    </lineage>
</organism>
<accession>A0A2P5WR29</accession>
<sequence length="211" mass="23093">MVALYCGTRSNQNTPIQLFAELAGVEATEDLTPLGEEDGAQESCMVVLISYVGQTTIHGIDIDLNAASETDVVGDNVYHSSDPSDHEVDSESDTDVDKVPDDIDDECVNEDGNVNASSAGNQIRRIVIQNNPRAHLSWIDPDAAHATGFSKYPKILPAHRTTVYFDPKELFVGQRFENGNGANEDFDASYNELQGWIATIREYMPGTVIEL</sequence>
<dbReference type="Proteomes" id="UP000239757">
    <property type="component" value="Unassembled WGS sequence"/>
</dbReference>
<name>A0A2P5WR29_GOSBA</name>
<proteinExistence type="predicted"/>
<reference evidence="2 3" key="1">
    <citation type="submission" date="2015-01" db="EMBL/GenBank/DDBJ databases">
        <title>Genome of allotetraploid Gossypium barbadense reveals genomic plasticity and fiber elongation in cotton evolution.</title>
        <authorList>
            <person name="Chen X."/>
            <person name="Liu X."/>
            <person name="Zhao B."/>
            <person name="Zheng H."/>
            <person name="Hu Y."/>
            <person name="Lu G."/>
            <person name="Yang C."/>
            <person name="Chen J."/>
            <person name="Shan C."/>
            <person name="Zhang L."/>
            <person name="Zhou Y."/>
            <person name="Wang L."/>
            <person name="Guo W."/>
            <person name="Bai Y."/>
            <person name="Ruan J."/>
            <person name="Shangguan X."/>
            <person name="Mao Y."/>
            <person name="Jiang J."/>
            <person name="Zhu Y."/>
            <person name="Lei J."/>
            <person name="Kang H."/>
            <person name="Chen S."/>
            <person name="He X."/>
            <person name="Wang R."/>
            <person name="Wang Y."/>
            <person name="Chen J."/>
            <person name="Wang L."/>
            <person name="Yu S."/>
            <person name="Wang B."/>
            <person name="Wei J."/>
            <person name="Song S."/>
            <person name="Lu X."/>
            <person name="Gao Z."/>
            <person name="Gu W."/>
            <person name="Deng X."/>
            <person name="Ma D."/>
            <person name="Wang S."/>
            <person name="Liang W."/>
            <person name="Fang L."/>
            <person name="Cai C."/>
            <person name="Zhu X."/>
            <person name="Zhou B."/>
            <person name="Zhang Y."/>
            <person name="Chen Z."/>
            <person name="Xu S."/>
            <person name="Zhu R."/>
            <person name="Wang S."/>
            <person name="Zhang T."/>
            <person name="Zhao G."/>
        </authorList>
    </citation>
    <scope>NUCLEOTIDE SEQUENCE [LARGE SCALE GENOMIC DNA]</scope>
    <source>
        <strain evidence="3">cv. Xinhai21</strain>
        <tissue evidence="2">Leaf</tissue>
    </source>
</reference>
<evidence type="ECO:0000313" key="2">
    <source>
        <dbReference type="EMBL" id="PPR93552.1"/>
    </source>
</evidence>